<protein>
    <recommendedName>
        <fullName evidence="3">Lipocalin-like domain-containing protein</fullName>
    </recommendedName>
</protein>
<name>A0ABW2U3L2_9BACT</name>
<sequence>MNKVVRFFLAAGLGITACGAPHNEPGPTPPPSIVGDWDLFCLEIHRPYSGGPTTSYMHASNCPPKGQYHSTYRADGTMSMTLRYGPNNAPGPFTAQGTYAVSGPTLIADLAQDGASRPDTSRLVLSADELVLHRSYDAGWSSVYTYHRAHPRCPCAPAGSSKPLSHAPAMARVPGSGAIGCGRESTPFGLPFPGLGGFLPLAACSHALIA</sequence>
<proteinExistence type="predicted"/>
<evidence type="ECO:0000313" key="1">
    <source>
        <dbReference type="EMBL" id="MFC7666918.1"/>
    </source>
</evidence>
<dbReference type="Proteomes" id="UP001596513">
    <property type="component" value="Unassembled WGS sequence"/>
</dbReference>
<comment type="caution">
    <text evidence="1">The sequence shown here is derived from an EMBL/GenBank/DDBJ whole genome shotgun (WGS) entry which is preliminary data.</text>
</comment>
<dbReference type="PROSITE" id="PS51257">
    <property type="entry name" value="PROKAR_LIPOPROTEIN"/>
    <property type="match status" value="1"/>
</dbReference>
<gene>
    <name evidence="1" type="ORF">ACFQT0_05415</name>
</gene>
<dbReference type="EMBL" id="JBHTEK010000001">
    <property type="protein sequence ID" value="MFC7666918.1"/>
    <property type="molecule type" value="Genomic_DNA"/>
</dbReference>
<evidence type="ECO:0008006" key="3">
    <source>
        <dbReference type="Google" id="ProtNLM"/>
    </source>
</evidence>
<evidence type="ECO:0000313" key="2">
    <source>
        <dbReference type="Proteomes" id="UP001596513"/>
    </source>
</evidence>
<organism evidence="1 2">
    <name type="scientific">Hymenobacter humi</name>
    <dbReference type="NCBI Taxonomy" id="1411620"/>
    <lineage>
        <taxon>Bacteria</taxon>
        <taxon>Pseudomonadati</taxon>
        <taxon>Bacteroidota</taxon>
        <taxon>Cytophagia</taxon>
        <taxon>Cytophagales</taxon>
        <taxon>Hymenobacteraceae</taxon>
        <taxon>Hymenobacter</taxon>
    </lineage>
</organism>
<reference evidence="2" key="1">
    <citation type="journal article" date="2019" name="Int. J. Syst. Evol. Microbiol.">
        <title>The Global Catalogue of Microorganisms (GCM) 10K type strain sequencing project: providing services to taxonomists for standard genome sequencing and annotation.</title>
        <authorList>
            <consortium name="The Broad Institute Genomics Platform"/>
            <consortium name="The Broad Institute Genome Sequencing Center for Infectious Disease"/>
            <person name="Wu L."/>
            <person name="Ma J."/>
        </authorList>
    </citation>
    <scope>NUCLEOTIDE SEQUENCE [LARGE SCALE GENOMIC DNA]</scope>
    <source>
        <strain evidence="2">JCM 19635</strain>
    </source>
</reference>
<dbReference type="RefSeq" id="WP_380201031.1">
    <property type="nucleotide sequence ID" value="NZ_JBHTEK010000001.1"/>
</dbReference>
<accession>A0ABW2U3L2</accession>
<keyword evidence="2" id="KW-1185">Reference proteome</keyword>